<evidence type="ECO:0000313" key="5">
    <source>
        <dbReference type="Proteomes" id="UP000002630"/>
    </source>
</evidence>
<dbReference type="Pfam" id="PF01535">
    <property type="entry name" value="PPR"/>
    <property type="match status" value="3"/>
</dbReference>
<feature type="compositionally biased region" description="Acidic residues" evidence="3">
    <location>
        <begin position="1"/>
        <end position="13"/>
    </location>
</feature>
<dbReference type="PANTHER" id="PTHR47447:SF17">
    <property type="entry name" value="OS12G0638900 PROTEIN"/>
    <property type="match status" value="1"/>
</dbReference>
<proteinExistence type="predicted"/>
<dbReference type="STRING" id="2880.D7FTF1"/>
<name>D7FTF1_ECTSI</name>
<dbReference type="InterPro" id="IPR011990">
    <property type="entry name" value="TPR-like_helical_dom_sf"/>
</dbReference>
<evidence type="ECO:0000256" key="3">
    <source>
        <dbReference type="SAM" id="MobiDB-lite"/>
    </source>
</evidence>
<feature type="region of interest" description="Disordered" evidence="3">
    <location>
        <begin position="313"/>
        <end position="350"/>
    </location>
</feature>
<dbReference type="eggNOG" id="KOG4197">
    <property type="taxonomic scope" value="Eukaryota"/>
</dbReference>
<dbReference type="OMA" id="FVVVWGN"/>
<dbReference type="Pfam" id="PF13041">
    <property type="entry name" value="PPR_2"/>
    <property type="match status" value="1"/>
</dbReference>
<feature type="compositionally biased region" description="Low complexity" evidence="3">
    <location>
        <begin position="313"/>
        <end position="324"/>
    </location>
</feature>
<feature type="repeat" description="PPR" evidence="2">
    <location>
        <begin position="208"/>
        <end position="242"/>
    </location>
</feature>
<feature type="repeat" description="PPR" evidence="2">
    <location>
        <begin position="173"/>
        <end position="207"/>
    </location>
</feature>
<sequence>MMLDDAREEEDGGDGGNEGGGMKTKGKANVFAYTAAVSACGKAGRWEEAVGLLDILDLMHACEARAQPADNPPGINGALEGGRESVGGDADWGPDGGSSSGLVQAYNHVIRACGAAGGTEFVLALLQEMHRRGVPPDAASYSGAIIACDLAGMWREAVGLLDDMREKTGVEPDLVCYNCAVKACGSSGEFEQALSIVETMGERGVAPDESTYSNAITACGNAGKAKRAVGLLQAMKDDGVPAGLVAHNAAIGACDKAGEFSLVLSVLKDMRSAGIRPDAISYAGAISSCDKAGEWRLTLGLYDQMVADMAADSSASSAGDSEAGAHQRRKGESGVSSRTEGVSKGPGVLLPPPRATVAALTACARGGQWEKAVGILRDVQNKSGGLEADRSGSGDGSSVGGRSGAWTYFGQASSLAFNAALVACAKGAEMEAAEGREGGWREALEVLDMVGPCPDLTGYGLAITACGFANNVDACVGLLGEMLRRDMTPTLADYHGSLRACAARRRDDAAQEILDSMGSEGVEPDARCYRFAAEAFGKSGDGNDASPEAEHFSKIAERLELEAAGTVPRRHGGSGGGGDGAISGGLDEALSDMGMSGTAGLEELLAKAGDAEFRSVGRDEEMT</sequence>
<dbReference type="Pfam" id="PF13812">
    <property type="entry name" value="PPR_3"/>
    <property type="match status" value="2"/>
</dbReference>
<keyword evidence="5" id="KW-1185">Reference proteome</keyword>
<feature type="repeat" description="PPR" evidence="2">
    <location>
        <begin position="102"/>
        <end position="136"/>
    </location>
</feature>
<evidence type="ECO:0008006" key="6">
    <source>
        <dbReference type="Google" id="ProtNLM"/>
    </source>
</evidence>
<protein>
    <recommendedName>
        <fullName evidence="6">Pentacotripeptide-repeat region of PRORP domain-containing protein</fullName>
    </recommendedName>
</protein>
<dbReference type="PANTHER" id="PTHR47447">
    <property type="entry name" value="OS03G0856100 PROTEIN"/>
    <property type="match status" value="1"/>
</dbReference>
<dbReference type="AlphaFoldDB" id="D7FTF1"/>
<dbReference type="EMBL" id="FN649736">
    <property type="protein sequence ID" value="CBJ48529.1"/>
    <property type="molecule type" value="Genomic_DNA"/>
</dbReference>
<feature type="compositionally biased region" description="Gly residues" evidence="3">
    <location>
        <begin position="573"/>
        <end position="583"/>
    </location>
</feature>
<dbReference type="InterPro" id="IPR002885">
    <property type="entry name" value="PPR_rpt"/>
</dbReference>
<feature type="region of interest" description="Disordered" evidence="3">
    <location>
        <begin position="1"/>
        <end position="21"/>
    </location>
</feature>
<keyword evidence="1" id="KW-0677">Repeat</keyword>
<organism evidence="4 5">
    <name type="scientific">Ectocarpus siliculosus</name>
    <name type="common">Brown alga</name>
    <name type="synonym">Conferva siliculosa</name>
    <dbReference type="NCBI Taxonomy" id="2880"/>
    <lineage>
        <taxon>Eukaryota</taxon>
        <taxon>Sar</taxon>
        <taxon>Stramenopiles</taxon>
        <taxon>Ochrophyta</taxon>
        <taxon>PX clade</taxon>
        <taxon>Phaeophyceae</taxon>
        <taxon>Ectocarpales</taxon>
        <taxon>Ectocarpaceae</taxon>
        <taxon>Ectocarpus</taxon>
    </lineage>
</organism>
<reference evidence="4 5" key="1">
    <citation type="journal article" date="2010" name="Nature">
        <title>The Ectocarpus genome and the independent evolution of multicellularity in brown algae.</title>
        <authorList>
            <person name="Cock J.M."/>
            <person name="Sterck L."/>
            <person name="Rouze P."/>
            <person name="Scornet D."/>
            <person name="Allen A.E."/>
            <person name="Amoutzias G."/>
            <person name="Anthouard V."/>
            <person name="Artiguenave F."/>
            <person name="Aury J.M."/>
            <person name="Badger J.H."/>
            <person name="Beszteri B."/>
            <person name="Billiau K."/>
            <person name="Bonnet E."/>
            <person name="Bothwell J.H."/>
            <person name="Bowler C."/>
            <person name="Boyen C."/>
            <person name="Brownlee C."/>
            <person name="Carrano C.J."/>
            <person name="Charrier B."/>
            <person name="Cho G.Y."/>
            <person name="Coelho S.M."/>
            <person name="Collen J."/>
            <person name="Corre E."/>
            <person name="Da Silva C."/>
            <person name="Delage L."/>
            <person name="Delaroque N."/>
            <person name="Dittami S.M."/>
            <person name="Doulbeau S."/>
            <person name="Elias M."/>
            <person name="Farnham G."/>
            <person name="Gachon C.M."/>
            <person name="Gschloessl B."/>
            <person name="Heesch S."/>
            <person name="Jabbari K."/>
            <person name="Jubin C."/>
            <person name="Kawai H."/>
            <person name="Kimura K."/>
            <person name="Kloareg B."/>
            <person name="Kupper F.C."/>
            <person name="Lang D."/>
            <person name="Le Bail A."/>
            <person name="Leblanc C."/>
            <person name="Lerouge P."/>
            <person name="Lohr M."/>
            <person name="Lopez P.J."/>
            <person name="Martens C."/>
            <person name="Maumus F."/>
            <person name="Michel G."/>
            <person name="Miranda-Saavedra D."/>
            <person name="Morales J."/>
            <person name="Moreau H."/>
            <person name="Motomura T."/>
            <person name="Nagasato C."/>
            <person name="Napoli C.A."/>
            <person name="Nelson D.R."/>
            <person name="Nyvall-Collen P."/>
            <person name="Peters A.F."/>
            <person name="Pommier C."/>
            <person name="Potin P."/>
            <person name="Poulain J."/>
            <person name="Quesneville H."/>
            <person name="Read B."/>
            <person name="Rensing S.A."/>
            <person name="Ritter A."/>
            <person name="Rousvoal S."/>
            <person name="Samanta M."/>
            <person name="Samson G."/>
            <person name="Schroeder D.C."/>
            <person name="Segurens B."/>
            <person name="Strittmatter M."/>
            <person name="Tonon T."/>
            <person name="Tregear J.W."/>
            <person name="Valentin K."/>
            <person name="von Dassow P."/>
            <person name="Yamagishi T."/>
            <person name="Van de Peer Y."/>
            <person name="Wincker P."/>
        </authorList>
    </citation>
    <scope>NUCLEOTIDE SEQUENCE [LARGE SCALE GENOMIC DNA]</scope>
    <source>
        <strain evidence="5">Ec32 / CCAP1310/4</strain>
    </source>
</reference>
<feature type="region of interest" description="Disordered" evidence="3">
    <location>
        <begin position="566"/>
        <end position="589"/>
    </location>
</feature>
<dbReference type="Gene3D" id="1.25.40.10">
    <property type="entry name" value="Tetratricopeptide repeat domain"/>
    <property type="match status" value="3"/>
</dbReference>
<dbReference type="OrthoDB" id="185373at2759"/>
<dbReference type="NCBIfam" id="TIGR00756">
    <property type="entry name" value="PPR"/>
    <property type="match status" value="3"/>
</dbReference>
<feature type="region of interest" description="Disordered" evidence="3">
    <location>
        <begin position="69"/>
        <end position="88"/>
    </location>
</feature>
<evidence type="ECO:0000256" key="1">
    <source>
        <dbReference type="ARBA" id="ARBA00022737"/>
    </source>
</evidence>
<accession>D7FTF1</accession>
<dbReference type="Proteomes" id="UP000002630">
    <property type="component" value="Linkage Group LG11"/>
</dbReference>
<evidence type="ECO:0000313" key="4">
    <source>
        <dbReference type="EMBL" id="CBJ48529.1"/>
    </source>
</evidence>
<feature type="repeat" description="PPR" evidence="2">
    <location>
        <begin position="243"/>
        <end position="277"/>
    </location>
</feature>
<dbReference type="PROSITE" id="PS51375">
    <property type="entry name" value="PPR"/>
    <property type="match status" value="4"/>
</dbReference>
<evidence type="ECO:0000256" key="2">
    <source>
        <dbReference type="PROSITE-ProRule" id="PRU00708"/>
    </source>
</evidence>
<dbReference type="InParanoid" id="D7FTF1"/>
<gene>
    <name evidence="4" type="ORF">Esi_0025_0067</name>
</gene>
<dbReference type="EMBL" id="FN648431">
    <property type="protein sequence ID" value="CBJ48529.1"/>
    <property type="molecule type" value="Genomic_DNA"/>
</dbReference>